<dbReference type="EMBL" id="OX459960">
    <property type="protein sequence ID" value="CAI9165239.1"/>
    <property type="molecule type" value="Genomic_DNA"/>
</dbReference>
<keyword evidence="3" id="KW-1185">Reference proteome</keyword>
<evidence type="ECO:0000313" key="3">
    <source>
        <dbReference type="Proteomes" id="UP001176941"/>
    </source>
</evidence>
<sequence>MQETRVQTQGQQDPLEKEMATHSSTLAWKIPWTEEPGRLQGCKELDMTECLHFSLFHSVKDGEALCAADPGVRKPDTTEGLNNHNNSHLLCPKVGGGSPEGSRTLSSSGQ</sequence>
<accession>A0ABN8YZY6</accession>
<reference evidence="2" key="1">
    <citation type="submission" date="2023-04" db="EMBL/GenBank/DDBJ databases">
        <authorList>
            <consortium name="ELIXIR-Norway"/>
        </authorList>
    </citation>
    <scope>NUCLEOTIDE SEQUENCE [LARGE SCALE GENOMIC DNA]</scope>
</reference>
<proteinExistence type="predicted"/>
<feature type="compositionally biased region" description="Polar residues" evidence="1">
    <location>
        <begin position="79"/>
        <end position="88"/>
    </location>
</feature>
<feature type="region of interest" description="Disordered" evidence="1">
    <location>
        <begin position="1"/>
        <end position="22"/>
    </location>
</feature>
<name>A0ABN8YZY6_RANTA</name>
<dbReference type="Proteomes" id="UP001176941">
    <property type="component" value="Chromosome 24"/>
</dbReference>
<feature type="region of interest" description="Disordered" evidence="1">
    <location>
        <begin position="70"/>
        <end position="110"/>
    </location>
</feature>
<evidence type="ECO:0000256" key="1">
    <source>
        <dbReference type="SAM" id="MobiDB-lite"/>
    </source>
</evidence>
<gene>
    <name evidence="2" type="ORF">MRATA1EN1_LOCUS14201</name>
</gene>
<feature type="compositionally biased region" description="Polar residues" evidence="1">
    <location>
        <begin position="101"/>
        <end position="110"/>
    </location>
</feature>
<protein>
    <submittedName>
        <fullName evidence="2">Uncharacterized protein</fullName>
    </submittedName>
</protein>
<evidence type="ECO:0000313" key="2">
    <source>
        <dbReference type="EMBL" id="CAI9165239.1"/>
    </source>
</evidence>
<feature type="compositionally biased region" description="Polar residues" evidence="1">
    <location>
        <begin position="1"/>
        <end position="12"/>
    </location>
</feature>
<organism evidence="2 3">
    <name type="scientific">Rangifer tarandus platyrhynchus</name>
    <name type="common">Svalbard reindeer</name>
    <dbReference type="NCBI Taxonomy" id="3082113"/>
    <lineage>
        <taxon>Eukaryota</taxon>
        <taxon>Metazoa</taxon>
        <taxon>Chordata</taxon>
        <taxon>Craniata</taxon>
        <taxon>Vertebrata</taxon>
        <taxon>Euteleostomi</taxon>
        <taxon>Mammalia</taxon>
        <taxon>Eutheria</taxon>
        <taxon>Laurasiatheria</taxon>
        <taxon>Artiodactyla</taxon>
        <taxon>Ruminantia</taxon>
        <taxon>Pecora</taxon>
        <taxon>Cervidae</taxon>
        <taxon>Odocoileinae</taxon>
        <taxon>Rangifer</taxon>
    </lineage>
</organism>